<feature type="binding site" evidence="6">
    <location>
        <position position="120"/>
    </location>
    <ligand>
        <name>biotin</name>
        <dbReference type="ChEBI" id="CHEBI:57586"/>
    </ligand>
</feature>
<keyword evidence="6" id="KW-0805">Transcription regulation</keyword>
<dbReference type="NCBIfam" id="NF008847">
    <property type="entry name" value="PRK11886.1-2"/>
    <property type="match status" value="1"/>
</dbReference>
<keyword evidence="6" id="KW-0238">DNA-binding</keyword>
<dbReference type="PROSITE" id="PS51733">
    <property type="entry name" value="BPL_LPL_CATALYTIC"/>
    <property type="match status" value="1"/>
</dbReference>
<dbReference type="EC" id="6.3.4.15" evidence="6"/>
<dbReference type="InterPro" id="IPR003142">
    <property type="entry name" value="BPL_C"/>
</dbReference>
<dbReference type="Gene3D" id="2.30.30.100">
    <property type="match status" value="1"/>
</dbReference>
<dbReference type="InterPro" id="IPR013196">
    <property type="entry name" value="HTH_11"/>
</dbReference>
<feature type="binding site" evidence="6">
    <location>
        <begin position="97"/>
        <end position="99"/>
    </location>
    <ligand>
        <name>biotin</name>
        <dbReference type="ChEBI" id="CHEBI:57586"/>
    </ligand>
</feature>
<dbReference type="Gene3D" id="1.10.10.10">
    <property type="entry name" value="Winged helix-like DNA-binding domain superfamily/Winged helix DNA-binding domain"/>
    <property type="match status" value="1"/>
</dbReference>
<protein>
    <recommendedName>
        <fullName evidence="6">Bifunctional ligase/repressor BirA</fullName>
    </recommendedName>
    <alternativeName>
        <fullName evidence="6">Biotin operon repressor</fullName>
    </alternativeName>
    <alternativeName>
        <fullName evidence="6">Biotin--[acetyl-CoA-carboxylase] ligase</fullName>
        <ecNumber evidence="6">6.3.4.15</ecNumber>
    </alternativeName>
    <alternativeName>
        <fullName evidence="6">Biotin--protein ligase</fullName>
    </alternativeName>
    <alternativeName>
        <fullName evidence="6">Biotin-[acetyl-CoA carboxylase] synthetase</fullName>
    </alternativeName>
</protein>
<evidence type="ECO:0000313" key="9">
    <source>
        <dbReference type="Proteomes" id="UP001595478"/>
    </source>
</evidence>
<feature type="DNA-binding region" description="H-T-H motif" evidence="6">
    <location>
        <begin position="26"/>
        <end position="45"/>
    </location>
</feature>
<dbReference type="Pfam" id="PF08279">
    <property type="entry name" value="HTH_11"/>
    <property type="match status" value="1"/>
</dbReference>
<dbReference type="PANTHER" id="PTHR12835">
    <property type="entry name" value="BIOTIN PROTEIN LIGASE"/>
    <property type="match status" value="1"/>
</dbReference>
<dbReference type="InterPro" id="IPR004408">
    <property type="entry name" value="Biotin_CoA_COase_ligase"/>
</dbReference>
<dbReference type="InterPro" id="IPR030855">
    <property type="entry name" value="Bifunct_BirA"/>
</dbReference>
<dbReference type="RefSeq" id="WP_376921468.1">
    <property type="nucleotide sequence ID" value="NZ_JBHRSW010000049.1"/>
</dbReference>
<dbReference type="InterPro" id="IPR036390">
    <property type="entry name" value="WH_DNA-bd_sf"/>
</dbReference>
<dbReference type="Proteomes" id="UP001595478">
    <property type="component" value="Unassembled WGS sequence"/>
</dbReference>
<evidence type="ECO:0000256" key="4">
    <source>
        <dbReference type="ARBA" id="ARBA00023267"/>
    </source>
</evidence>
<gene>
    <name evidence="6 8" type="primary">birA</name>
    <name evidence="8" type="ORF">ACFOHL_17160</name>
</gene>
<dbReference type="GO" id="GO:0004077">
    <property type="term" value="F:biotin--[biotin carboxyl-carrier protein] ligase activity"/>
    <property type="evidence" value="ECO:0007669"/>
    <property type="project" value="UniProtKB-EC"/>
</dbReference>
<dbReference type="InterPro" id="IPR036388">
    <property type="entry name" value="WH-like_DNA-bd_sf"/>
</dbReference>
<evidence type="ECO:0000256" key="6">
    <source>
        <dbReference type="HAMAP-Rule" id="MF_00978"/>
    </source>
</evidence>
<dbReference type="CDD" id="cd00090">
    <property type="entry name" value="HTH_ARSR"/>
    <property type="match status" value="1"/>
</dbReference>
<dbReference type="EMBL" id="JBHRSW010000049">
    <property type="protein sequence ID" value="MFC3123350.1"/>
    <property type="molecule type" value="Genomic_DNA"/>
</dbReference>
<keyword evidence="6" id="KW-0804">Transcription</keyword>
<dbReference type="PANTHER" id="PTHR12835:SF5">
    <property type="entry name" value="BIOTIN--PROTEIN LIGASE"/>
    <property type="match status" value="1"/>
</dbReference>
<evidence type="ECO:0000256" key="3">
    <source>
        <dbReference type="ARBA" id="ARBA00022840"/>
    </source>
</evidence>
<accession>A0ABV7FW06</accession>
<dbReference type="SUPFAM" id="SSF46785">
    <property type="entry name" value="Winged helix' DNA-binding domain"/>
    <property type="match status" value="1"/>
</dbReference>
<dbReference type="NCBIfam" id="TIGR00121">
    <property type="entry name" value="birA_ligase"/>
    <property type="match status" value="1"/>
</dbReference>
<keyword evidence="4 6" id="KW-0092">Biotin</keyword>
<comment type="caution">
    <text evidence="8">The sequence shown here is derived from an EMBL/GenBank/DDBJ whole genome shotgun (WGS) entry which is preliminary data.</text>
</comment>
<keyword evidence="2 6" id="KW-0547">Nucleotide-binding</keyword>
<evidence type="ECO:0000313" key="8">
    <source>
        <dbReference type="EMBL" id="MFC3123350.1"/>
    </source>
</evidence>
<dbReference type="Pfam" id="PF02237">
    <property type="entry name" value="BPL_C"/>
    <property type="match status" value="1"/>
</dbReference>
<feature type="domain" description="BPL/LPL catalytic" evidence="7">
    <location>
        <begin position="82"/>
        <end position="262"/>
    </location>
</feature>
<keyword evidence="9" id="KW-1185">Reference proteome</keyword>
<dbReference type="InterPro" id="IPR045864">
    <property type="entry name" value="aa-tRNA-synth_II/BPL/LPL"/>
</dbReference>
<dbReference type="SUPFAM" id="SSF55681">
    <property type="entry name" value="Class II aaRS and biotin synthetases"/>
    <property type="match status" value="1"/>
</dbReference>
<proteinExistence type="inferred from homology"/>
<evidence type="ECO:0000256" key="2">
    <source>
        <dbReference type="ARBA" id="ARBA00022741"/>
    </source>
</evidence>
<evidence type="ECO:0000259" key="7">
    <source>
        <dbReference type="PROSITE" id="PS51733"/>
    </source>
</evidence>
<sequence length="331" mass="35997">MRNKVEINRIRTKIVSILSKGSFVSGEDLAQTLNLSRSAISNHIKALVALGLDIYTVKGRGYKLSQAIVMLDANKISSLINKPSAETLIHIENIISSTNDVLKKDAVNLQNGACILAEAQTAGRGRRGRTWVSPFGASIYMSMLWRFESGYQSMAGLSLVIGIAVIRTIAGLGYASCQLKWPNDVYANQKKLCGILIEVEGQVGGSTDAIIGIGVNVQLPSDIEGIEQAYTDLSTVAGRSIDRNELAARLIENVWQILPVFEQEGLRPFLPEWEQADLFYNQAVELMSGNQRIKGVCKGVDSSGALLLENEGSIKSYHGGEISVRRSQLVS</sequence>
<dbReference type="CDD" id="cd16442">
    <property type="entry name" value="BPL"/>
    <property type="match status" value="1"/>
</dbReference>
<comment type="catalytic activity">
    <reaction evidence="5 6">
        <text>biotin + L-lysyl-[protein] + ATP = N(6)-biotinyl-L-lysyl-[protein] + AMP + diphosphate + H(+)</text>
        <dbReference type="Rhea" id="RHEA:11756"/>
        <dbReference type="Rhea" id="RHEA-COMP:9752"/>
        <dbReference type="Rhea" id="RHEA-COMP:10505"/>
        <dbReference type="ChEBI" id="CHEBI:15378"/>
        <dbReference type="ChEBI" id="CHEBI:29969"/>
        <dbReference type="ChEBI" id="CHEBI:30616"/>
        <dbReference type="ChEBI" id="CHEBI:33019"/>
        <dbReference type="ChEBI" id="CHEBI:57586"/>
        <dbReference type="ChEBI" id="CHEBI:83144"/>
        <dbReference type="ChEBI" id="CHEBI:456215"/>
        <dbReference type="EC" id="6.3.4.15"/>
    </reaction>
</comment>
<dbReference type="HAMAP" id="MF_00978">
    <property type="entry name" value="Bifunct_BirA"/>
    <property type="match status" value="1"/>
</dbReference>
<comment type="similarity">
    <text evidence="6">Belongs to the biotin--protein ligase family.</text>
</comment>
<evidence type="ECO:0000256" key="1">
    <source>
        <dbReference type="ARBA" id="ARBA00022598"/>
    </source>
</evidence>
<keyword evidence="6" id="KW-0678">Repressor</keyword>
<dbReference type="Pfam" id="PF03099">
    <property type="entry name" value="BPL_LplA_LipB"/>
    <property type="match status" value="1"/>
</dbReference>
<dbReference type="InterPro" id="IPR008988">
    <property type="entry name" value="Transcriptional_repressor_C"/>
</dbReference>
<dbReference type="InterPro" id="IPR011991">
    <property type="entry name" value="ArsR-like_HTH"/>
</dbReference>
<comment type="function">
    <text evidence="6">Acts both as a biotin--[acetyl-CoA-carboxylase] ligase and a biotin-operon repressor. In the presence of ATP, BirA activates biotin to form the BirA-biotinyl-5'-adenylate (BirA-bio-5'-AMP or holoBirA) complex. HoloBirA can either transfer the biotinyl moiety to the biotin carboxyl carrier protein (BCCP) subunit of acetyl-CoA carboxylase, or bind to the biotin operator site and inhibit transcription of the operon.</text>
</comment>
<dbReference type="InterPro" id="IPR004143">
    <property type="entry name" value="BPL_LPL_catalytic"/>
</dbReference>
<evidence type="ECO:0000256" key="5">
    <source>
        <dbReference type="ARBA" id="ARBA00047846"/>
    </source>
</evidence>
<feature type="binding site" evidence="6">
    <location>
        <begin position="124"/>
        <end position="126"/>
    </location>
    <ligand>
        <name>biotin</name>
        <dbReference type="ChEBI" id="CHEBI:57586"/>
    </ligand>
</feature>
<feature type="binding site" evidence="6">
    <location>
        <position position="191"/>
    </location>
    <ligand>
        <name>biotin</name>
        <dbReference type="ChEBI" id="CHEBI:57586"/>
    </ligand>
</feature>
<name>A0ABV7FW06_9ALTE</name>
<reference evidence="9" key="1">
    <citation type="journal article" date="2019" name="Int. J. Syst. Evol. Microbiol.">
        <title>The Global Catalogue of Microorganisms (GCM) 10K type strain sequencing project: providing services to taxonomists for standard genome sequencing and annotation.</title>
        <authorList>
            <consortium name="The Broad Institute Genomics Platform"/>
            <consortium name="The Broad Institute Genome Sequencing Center for Infectious Disease"/>
            <person name="Wu L."/>
            <person name="Ma J."/>
        </authorList>
    </citation>
    <scope>NUCLEOTIDE SEQUENCE [LARGE SCALE GENOMIC DNA]</scope>
    <source>
        <strain evidence="9">KCTC 52473</strain>
    </source>
</reference>
<keyword evidence="3 6" id="KW-0067">ATP-binding</keyword>
<organism evidence="8 9">
    <name type="scientific">Agaribacter flavus</name>
    <dbReference type="NCBI Taxonomy" id="1902781"/>
    <lineage>
        <taxon>Bacteria</taxon>
        <taxon>Pseudomonadati</taxon>
        <taxon>Pseudomonadota</taxon>
        <taxon>Gammaproteobacteria</taxon>
        <taxon>Alteromonadales</taxon>
        <taxon>Alteromonadaceae</taxon>
        <taxon>Agaribacter</taxon>
    </lineage>
</organism>
<dbReference type="SUPFAM" id="SSF50037">
    <property type="entry name" value="C-terminal domain of transcriptional repressors"/>
    <property type="match status" value="1"/>
</dbReference>
<keyword evidence="1 6" id="KW-0436">Ligase</keyword>
<dbReference type="Gene3D" id="3.30.930.10">
    <property type="entry name" value="Bira Bifunctional Protein, Domain 2"/>
    <property type="match status" value="1"/>
</dbReference>